<evidence type="ECO:0000256" key="1">
    <source>
        <dbReference type="ARBA" id="ARBA00023002"/>
    </source>
</evidence>
<dbReference type="RefSeq" id="WP_151176614.1">
    <property type="nucleotide sequence ID" value="NZ_CP042906.1"/>
</dbReference>
<dbReference type="GO" id="GO:0016491">
    <property type="term" value="F:oxidoreductase activity"/>
    <property type="evidence" value="ECO:0007669"/>
    <property type="project" value="UniProtKB-KW"/>
</dbReference>
<evidence type="ECO:0000313" key="3">
    <source>
        <dbReference type="EMBL" id="QEX16234.1"/>
    </source>
</evidence>
<dbReference type="EMBL" id="CP042906">
    <property type="protein sequence ID" value="QEX16234.1"/>
    <property type="molecule type" value="Genomic_DNA"/>
</dbReference>
<gene>
    <name evidence="3" type="ORF">FRZ44_15260</name>
</gene>
<dbReference type="SUPFAM" id="SSF51430">
    <property type="entry name" value="NAD(P)-linked oxidoreductase"/>
    <property type="match status" value="1"/>
</dbReference>
<organism evidence="3 4">
    <name type="scientific">Hypericibacter terrae</name>
    <dbReference type="NCBI Taxonomy" id="2602015"/>
    <lineage>
        <taxon>Bacteria</taxon>
        <taxon>Pseudomonadati</taxon>
        <taxon>Pseudomonadota</taxon>
        <taxon>Alphaproteobacteria</taxon>
        <taxon>Rhodospirillales</taxon>
        <taxon>Dongiaceae</taxon>
        <taxon>Hypericibacter</taxon>
    </lineage>
</organism>
<dbReference type="Gene3D" id="3.20.20.100">
    <property type="entry name" value="NADP-dependent oxidoreductase domain"/>
    <property type="match status" value="1"/>
</dbReference>
<dbReference type="InterPro" id="IPR050791">
    <property type="entry name" value="Aldo-Keto_reductase"/>
</dbReference>
<keyword evidence="4" id="KW-1185">Reference proteome</keyword>
<dbReference type="PANTHER" id="PTHR43625:SF40">
    <property type="entry name" value="ALDO-KETO REDUCTASE YAKC [NADP(+)]"/>
    <property type="match status" value="1"/>
</dbReference>
<reference evidence="3 4" key="1">
    <citation type="submission" date="2019-08" db="EMBL/GenBank/DDBJ databases">
        <title>Hyperibacter terrae gen. nov., sp. nov. and Hyperibacter viscosus sp. nov., two new members in the family Rhodospirillaceae isolated from the rhizosphere of Hypericum perforatum.</title>
        <authorList>
            <person name="Noviana Z."/>
        </authorList>
    </citation>
    <scope>NUCLEOTIDE SEQUENCE [LARGE SCALE GENOMIC DNA]</scope>
    <source>
        <strain evidence="3 4">R5913</strain>
    </source>
</reference>
<dbReference type="Proteomes" id="UP000326202">
    <property type="component" value="Chromosome"/>
</dbReference>
<dbReference type="Pfam" id="PF00248">
    <property type="entry name" value="Aldo_ket_red"/>
    <property type="match status" value="1"/>
</dbReference>
<sequence length="285" mass="31332">MTRPDARASGQFAIGGTNVTRLGYGAMRVTGPGIWGEPKDRQESLRTLKRLPALGVNFIDTADSYGPYVSEDLIAEALHPYDGMMIATKGGLTRNGPDKWETLGRPEYLRQCVMMSLRRLKVEQIDLWQLHRIDPKVPQDEQFGVIKEMLQAGLIRHAGLSQVSVEEIKAAQKVFTVATVQNRYNLADRADEKVLAYCETQGIGFIPWFPLAAGDLAKPGGSFDAISKAHRATPGQIALAWMLKRSPVILPIPGTSQVRHLEENVAAAQIQLSAEEFKALDALGQ</sequence>
<dbReference type="GO" id="GO:0005737">
    <property type="term" value="C:cytoplasm"/>
    <property type="evidence" value="ECO:0007669"/>
    <property type="project" value="TreeGrafter"/>
</dbReference>
<evidence type="ECO:0000259" key="2">
    <source>
        <dbReference type="Pfam" id="PF00248"/>
    </source>
</evidence>
<keyword evidence="1" id="KW-0560">Oxidoreductase</keyword>
<dbReference type="OrthoDB" id="9773828at2"/>
<dbReference type="KEGG" id="htq:FRZ44_15260"/>
<evidence type="ECO:0000313" key="4">
    <source>
        <dbReference type="Proteomes" id="UP000326202"/>
    </source>
</evidence>
<dbReference type="PANTHER" id="PTHR43625">
    <property type="entry name" value="AFLATOXIN B1 ALDEHYDE REDUCTASE"/>
    <property type="match status" value="1"/>
</dbReference>
<dbReference type="InterPro" id="IPR023210">
    <property type="entry name" value="NADP_OxRdtase_dom"/>
</dbReference>
<dbReference type="CDD" id="cd19088">
    <property type="entry name" value="AKR_AKR13B1"/>
    <property type="match status" value="1"/>
</dbReference>
<accession>A0A5J6MFF5</accession>
<protein>
    <submittedName>
        <fullName evidence="3">Oxidoreductase</fullName>
    </submittedName>
</protein>
<proteinExistence type="predicted"/>
<name>A0A5J6MFF5_9PROT</name>
<dbReference type="PRINTS" id="PR00069">
    <property type="entry name" value="ALDKETRDTASE"/>
</dbReference>
<dbReference type="AlphaFoldDB" id="A0A5J6MFF5"/>
<dbReference type="InterPro" id="IPR036812">
    <property type="entry name" value="NAD(P)_OxRdtase_dom_sf"/>
</dbReference>
<feature type="domain" description="NADP-dependent oxidoreductase" evidence="2">
    <location>
        <begin position="21"/>
        <end position="283"/>
    </location>
</feature>
<dbReference type="InterPro" id="IPR020471">
    <property type="entry name" value="AKR"/>
</dbReference>